<dbReference type="AlphaFoldDB" id="A0A7M3A290"/>
<sequence length="110" mass="12192">MKKALISLAIFSCTAIVSAEEKTALAEAAETMKPIIEVPAQYIEKSIMQSLADGKGPLAEGARRNLKMQAQHEREANRGTRRSMKECIKPGNVIDDDVKECTEGTRERTW</sequence>
<evidence type="ECO:0000313" key="4">
    <source>
        <dbReference type="Proteomes" id="UP000284767"/>
    </source>
</evidence>
<keyword evidence="2" id="KW-0732">Signal</keyword>
<organism evidence="3 4">
    <name type="scientific">Pseudomonas aeruginosa</name>
    <dbReference type="NCBI Taxonomy" id="287"/>
    <lineage>
        <taxon>Bacteria</taxon>
        <taxon>Pseudomonadati</taxon>
        <taxon>Pseudomonadota</taxon>
        <taxon>Gammaproteobacteria</taxon>
        <taxon>Pseudomonadales</taxon>
        <taxon>Pseudomonadaceae</taxon>
        <taxon>Pseudomonas</taxon>
    </lineage>
</organism>
<evidence type="ECO:0000256" key="2">
    <source>
        <dbReference type="SAM" id="SignalP"/>
    </source>
</evidence>
<dbReference type="EMBL" id="NSNE01000001">
    <property type="protein sequence ID" value="RPM23069.1"/>
    <property type="molecule type" value="Genomic_DNA"/>
</dbReference>
<evidence type="ECO:0000313" key="3">
    <source>
        <dbReference type="EMBL" id="RPM23069.1"/>
    </source>
</evidence>
<name>A0A7M3A290_PSEAI</name>
<protein>
    <submittedName>
        <fullName evidence="3">Uncharacterized protein</fullName>
    </submittedName>
</protein>
<accession>A0A7M3A290</accession>
<feature type="region of interest" description="Disordered" evidence="1">
    <location>
        <begin position="63"/>
        <end position="89"/>
    </location>
</feature>
<feature type="chain" id="PRO_5043769908" evidence="2">
    <location>
        <begin position="20"/>
        <end position="110"/>
    </location>
</feature>
<comment type="caution">
    <text evidence="3">The sequence shown here is derived from an EMBL/GenBank/DDBJ whole genome shotgun (WGS) entry which is preliminary data.</text>
</comment>
<reference evidence="3 4" key="1">
    <citation type="submission" date="2017-08" db="EMBL/GenBank/DDBJ databases">
        <authorList>
            <person name="Feschi L."/>
            <person name="Jeukens J."/>
            <person name="Emond-Rheault J.-G."/>
            <person name="Kukavica-Ibrulj I."/>
            <person name="Boyle B."/>
            <person name="Levesque R.C."/>
        </authorList>
    </citation>
    <scope>NUCLEOTIDE SEQUENCE [LARGE SCALE GENOMIC DNA]</scope>
    <source>
        <strain evidence="3 4">PA-W36</strain>
    </source>
</reference>
<dbReference type="Proteomes" id="UP000284767">
    <property type="component" value="Unassembled WGS sequence"/>
</dbReference>
<feature type="signal peptide" evidence="2">
    <location>
        <begin position="1"/>
        <end position="19"/>
    </location>
</feature>
<evidence type="ECO:0000256" key="1">
    <source>
        <dbReference type="SAM" id="MobiDB-lite"/>
    </source>
</evidence>
<dbReference type="RefSeq" id="WP_071535082.1">
    <property type="nucleotide sequence ID" value="NZ_CAADOK010000653.1"/>
</dbReference>
<feature type="compositionally biased region" description="Basic and acidic residues" evidence="1">
    <location>
        <begin position="70"/>
        <end position="88"/>
    </location>
</feature>
<reference evidence="3 4" key="2">
    <citation type="submission" date="2019-01" db="EMBL/GenBank/DDBJ databases">
        <title>The Pseudomonas aeruginosa pan-genome provides new insights on its population structure, horizontal gene transfer and pathogenicity.</title>
        <authorList>
            <person name="Freschi L."/>
            <person name="Vincent A.T."/>
            <person name="Jeukens J."/>
            <person name="Emond-Rheault J.-G."/>
            <person name="Kukavica-Ibrulj I."/>
            <person name="Dupont M.-J."/>
            <person name="Charette S.J."/>
            <person name="Boyle B."/>
            <person name="Levesque R.C."/>
        </authorList>
    </citation>
    <scope>NUCLEOTIDE SEQUENCE [LARGE SCALE GENOMIC DNA]</scope>
    <source>
        <strain evidence="3 4">PA-W36</strain>
    </source>
</reference>
<gene>
    <name evidence="3" type="ORF">IPC1295_00755</name>
</gene>
<proteinExistence type="predicted"/>